<organism evidence="7 8">
    <name type="scientific">Paracoccus isoporae</name>
    <dbReference type="NCBI Taxonomy" id="591205"/>
    <lineage>
        <taxon>Bacteria</taxon>
        <taxon>Pseudomonadati</taxon>
        <taxon>Pseudomonadota</taxon>
        <taxon>Alphaproteobacteria</taxon>
        <taxon>Rhodobacterales</taxon>
        <taxon>Paracoccaceae</taxon>
        <taxon>Paracoccus</taxon>
    </lineage>
</organism>
<dbReference type="RefSeq" id="WP_090520799.1">
    <property type="nucleotide sequence ID" value="NZ_FNAH01000001.1"/>
</dbReference>
<keyword evidence="5" id="KW-0732">Signal</keyword>
<keyword evidence="8" id="KW-1185">Reference proteome</keyword>
<evidence type="ECO:0000313" key="7">
    <source>
        <dbReference type="EMBL" id="SDD47309.1"/>
    </source>
</evidence>
<dbReference type="Pfam" id="PF04357">
    <property type="entry name" value="TamB"/>
    <property type="match status" value="1"/>
</dbReference>
<evidence type="ECO:0000259" key="6">
    <source>
        <dbReference type="Pfam" id="PF04357"/>
    </source>
</evidence>
<dbReference type="GO" id="GO:0005886">
    <property type="term" value="C:plasma membrane"/>
    <property type="evidence" value="ECO:0007669"/>
    <property type="project" value="InterPro"/>
</dbReference>
<accession>A0A1G6V108</accession>
<proteinExistence type="predicted"/>
<dbReference type="GO" id="GO:0009306">
    <property type="term" value="P:protein secretion"/>
    <property type="evidence" value="ECO:0007669"/>
    <property type="project" value="InterPro"/>
</dbReference>
<keyword evidence="3" id="KW-1133">Transmembrane helix</keyword>
<reference evidence="7 8" key="1">
    <citation type="submission" date="2016-10" db="EMBL/GenBank/DDBJ databases">
        <authorList>
            <person name="de Groot N.N."/>
        </authorList>
    </citation>
    <scope>NUCLEOTIDE SEQUENCE [LARGE SCALE GENOMIC DNA]</scope>
    <source>
        <strain evidence="7 8">DSM 22220</strain>
    </source>
</reference>
<name>A0A1G6V108_9RHOB</name>
<protein>
    <submittedName>
        <fullName evidence="7">Autotransporter translocation and assembly factor TamB</fullName>
    </submittedName>
</protein>
<sequence>MGILSRILLLLSLLLLTPASFAQEGETGDATVAEIAAEESSDQGFLTRFLQNRLSSAGRSVEITGFQGALSSRATFERIVIADAEGAWLTLHDGAIQWNRSALLRGRVEVGELTASLIEIPRGPVAGEEEPEARATARSFALPELPVGIQIELIDAERVVLGSPLLGEEAEITVNGSMSLAGGEGVADLVISRTDGKKGEFTFDGSFDNDSRVLNIDLSLDEDPNGIFSRIARLDGRPSVTAQINGAGPLSDYQADIQLATGGVERISGDLSFMAEEGADGTSGNRFALDLGGDMASLLPPENREFFGDSTQIVARGWRADTGRLEVESLNFDTDALKIAGQLATNDQNAPQMLDLSIDFGEEAGAQTLPVTIPFVEPRVTVLSGNLDVGYDASEGSDWSLSGWLTEIDREAMRLSRLELDGQGQVVLGEGESLEQIDGQIGFDANGIELVSARLQQVVGDRIAGSTGFDFTPGQVIDLTGMEISGKDYALDGALMIDGLASGIVLSTTQLVARHDNLANLSELAGRDLSGQAQADLAGYYQVLSGAFDIDGTVTGTDLSVDNERLDNLLRGQSTIRIGAGRTEDGTELRNLSVNAQQISLTASGSVTEDAVDLTADFNMPTLADIDPSFEGRLTANARLTGATGSRVLAVDGMAAGLKTGIEAIDGAFAGETDLTAELVEDAQGSFNLTELRLDNDQLALDGSGTISGSDVEARFDLDLTDLAAFGDGFGGTVDAAAVITTEAGARNIEVTGTGRDLSVGQADLNAALAGDTEFSLSAEQRDTAIEITSVALSNDQLSATGTGRIAENGTEARAELNLPSLAALGRGWSGSLTADATLDEGADGERVIRVDGIGQDLKLGQQNVDGALDGQTDIAIRASQQPGGALTLDALDITNPQLTATASGALQDGAVNGRASAEIASLAALGRGWSGTLDAEATIRTDEAGARQIEVTGNGENIKLGQAQADAALTGTTTIDILAEQGADGAIRVERADIRNDQLNATANGVISEQSTDATAEVTVSELASLGLGLQGALDISAGFRDTGDGARRLTVTGTGENLALGQQGNAGTLTGTTNIDLAAVERDGVFTIEQANLSNDQTRIVAQGVIGPEGTDASAELEISDLSALGLGMSGALDAEASLQDDGSGARNFTLDGTATDLALRQAGADRALQGETRINAQGSERDGVITIDSARIDNPNLTATAQGVYGPDQTALDVDLQAEDLAFLGGGFGGEVDAQATITDSGQGRRYDLTGTAQDLRVGNAQADAALSGETRFVAEAVQRGSEIEIGRLDAENPQLSISGDGMLGGGRTAFDAEAISRDLSFLGPGFGGSLRAEANLRDQGGVQAFEINGTGTDISLGVAQLDPALSGETSFSATGTRRGELIRLESAQVQNGRLSASASGVYGAGQTDLTAELSAPDLGFVSPGFGGGIDATAQIRDESGGRRISAQATANGLRIGNERVDSLLAGQTRAELVAVQTADGIVLQRLDARNGQVQILADGNPATGLNVDARLADLAPLAPGIDGPAQAVGTIQQTGAGTQMDIAVTGPGGTRAQISGLLAGAATDLRMSGISNAAAANGALRTRSIEGPVDFDLRMQGEPGLDALTGEVRLSGGRLAEPRIGLTIDDLNLTARLAQGLIDLDVDGGLSAGGALAVDGTVDLRPGSPVLDLTAVLDEAVVRDPSLYELTADGTVSVTGVAADGPLISGTLNILQAEFRIPSTGLGGAQDIPDITHVGSSWQAAATRAKAGLEPYGSLAAQNAELGGPAATPPPNPARFDLTINAPNQIFIRGRGVDAELGGDMRLTGDARNPVPIGYLSLIRGRVDLLGKRFDLTEGLVELQGSLIPVIRLVATHQENDITIRIIIDGEVREPDITFESDPELPEEEVLSHLLFGQGLDQISPLQAVQLANALAVLAGRGGIGVVGNIRDATGLDDLDLTVDDDGSVAVRAGKYLTRNVYTDVELDDEGKTQINLNLDVTNSVTARGSVGTDGESSIGVYYERDY</sequence>
<evidence type="ECO:0000256" key="3">
    <source>
        <dbReference type="ARBA" id="ARBA00022989"/>
    </source>
</evidence>
<feature type="signal peptide" evidence="5">
    <location>
        <begin position="1"/>
        <end position="22"/>
    </location>
</feature>
<evidence type="ECO:0000256" key="1">
    <source>
        <dbReference type="ARBA" id="ARBA00004167"/>
    </source>
</evidence>
<dbReference type="InterPro" id="IPR007452">
    <property type="entry name" value="TamB_C"/>
</dbReference>
<dbReference type="EMBL" id="FNAH01000001">
    <property type="protein sequence ID" value="SDD47309.1"/>
    <property type="molecule type" value="Genomic_DNA"/>
</dbReference>
<dbReference type="STRING" id="591205.SAMN05421538_101680"/>
<evidence type="ECO:0000256" key="4">
    <source>
        <dbReference type="ARBA" id="ARBA00023136"/>
    </source>
</evidence>
<gene>
    <name evidence="7" type="ORF">SAMN05421538_101680</name>
</gene>
<evidence type="ECO:0000313" key="8">
    <source>
        <dbReference type="Proteomes" id="UP000199344"/>
    </source>
</evidence>
<evidence type="ECO:0000256" key="5">
    <source>
        <dbReference type="SAM" id="SignalP"/>
    </source>
</evidence>
<comment type="subcellular location">
    <subcellularLocation>
        <location evidence="1">Membrane</location>
        <topology evidence="1">Single-pass membrane protein</topology>
    </subcellularLocation>
</comment>
<feature type="domain" description="Translocation and assembly module TamB C-terminal" evidence="6">
    <location>
        <begin position="1651"/>
        <end position="2007"/>
    </location>
</feature>
<keyword evidence="4" id="KW-0472">Membrane</keyword>
<evidence type="ECO:0000256" key="2">
    <source>
        <dbReference type="ARBA" id="ARBA00022692"/>
    </source>
</evidence>
<keyword evidence="2" id="KW-0812">Transmembrane</keyword>
<dbReference type="Proteomes" id="UP000199344">
    <property type="component" value="Unassembled WGS sequence"/>
</dbReference>
<dbReference type="OrthoDB" id="7784409at2"/>
<feature type="chain" id="PRO_5011562892" evidence="5">
    <location>
        <begin position="23"/>
        <end position="2007"/>
    </location>
</feature>